<evidence type="ECO:0000256" key="4">
    <source>
        <dbReference type="ARBA" id="ARBA00022695"/>
    </source>
</evidence>
<keyword evidence="5" id="KW-0235">DNA replication</keyword>
<dbReference type="GO" id="GO:0003887">
    <property type="term" value="F:DNA-directed DNA polymerase activity"/>
    <property type="evidence" value="ECO:0007669"/>
    <property type="project" value="UniProtKB-KW"/>
</dbReference>
<evidence type="ECO:0000256" key="7">
    <source>
        <dbReference type="ARBA" id="ARBA00034754"/>
    </source>
</evidence>
<evidence type="ECO:0000259" key="10">
    <source>
        <dbReference type="Pfam" id="PF21694"/>
    </source>
</evidence>
<dbReference type="Proteomes" id="UP000215144">
    <property type="component" value="Chromosome 1"/>
</dbReference>
<dbReference type="EC" id="2.7.7.7" evidence="1"/>
<name>A0A239WWS0_STRAI</name>
<dbReference type="InterPro" id="IPR027417">
    <property type="entry name" value="P-loop_NTPase"/>
</dbReference>
<sequence>MIAITKIENLSPSHLPQISLVTGEDLGQFTQMKERFLKQIAYDPSNLTMAFFDLANSTYSDVALELESLSFFAEEKIVILDNFLDLTTAKKAYLSDVDLKQFEAYVKNPVETTHLIIFAPGKLDGKRRLVKRLKRDASLFEAAPLKEQELRDYLLTYASQKGLQFEGDAFEALLVKSNFDFSDSLKNVGFLESYKKSGKIVLTDIQEAIPKTLQDNIFDLTQLVLANDVDAVRDLSRDLRLQGEDAVKLMAVMIGQFRMFLQVKLLVQQGKQESQIVDDLSELFGRRVNPYQVRFALRDASSLSLHFLQECLKALIEADYHVKKGMLDKDYLFDIALLKMMSLTGKSTSKFEISITK</sequence>
<dbReference type="EMBL" id="LT906454">
    <property type="protein sequence ID" value="SNV38258.1"/>
    <property type="molecule type" value="Genomic_DNA"/>
</dbReference>
<evidence type="ECO:0000313" key="11">
    <source>
        <dbReference type="EMBL" id="SNV38258.1"/>
    </source>
</evidence>
<dbReference type="Gene3D" id="3.40.50.300">
    <property type="entry name" value="P-loop containing nucleotide triphosphate hydrolases"/>
    <property type="match status" value="1"/>
</dbReference>
<dbReference type="InterPro" id="IPR010372">
    <property type="entry name" value="DNA_pol3_delta_N"/>
</dbReference>
<dbReference type="Gene3D" id="1.20.272.10">
    <property type="match status" value="1"/>
</dbReference>
<dbReference type="NCBIfam" id="TIGR01128">
    <property type="entry name" value="holA"/>
    <property type="match status" value="1"/>
</dbReference>
<organism evidence="11 12">
    <name type="scientific">Streptococcus acidominimus</name>
    <dbReference type="NCBI Taxonomy" id="1326"/>
    <lineage>
        <taxon>Bacteria</taxon>
        <taxon>Bacillati</taxon>
        <taxon>Bacillota</taxon>
        <taxon>Bacilli</taxon>
        <taxon>Lactobacillales</taxon>
        <taxon>Streptococcaceae</taxon>
        <taxon>Streptococcus</taxon>
    </lineage>
</organism>
<comment type="catalytic activity">
    <reaction evidence="8">
        <text>DNA(n) + a 2'-deoxyribonucleoside 5'-triphosphate = DNA(n+1) + diphosphate</text>
        <dbReference type="Rhea" id="RHEA:22508"/>
        <dbReference type="Rhea" id="RHEA-COMP:17339"/>
        <dbReference type="Rhea" id="RHEA-COMP:17340"/>
        <dbReference type="ChEBI" id="CHEBI:33019"/>
        <dbReference type="ChEBI" id="CHEBI:61560"/>
        <dbReference type="ChEBI" id="CHEBI:173112"/>
        <dbReference type="EC" id="2.7.7.7"/>
    </reaction>
</comment>
<dbReference type="GO" id="GO:0006261">
    <property type="term" value="P:DNA-templated DNA replication"/>
    <property type="evidence" value="ECO:0007669"/>
    <property type="project" value="TreeGrafter"/>
</dbReference>
<evidence type="ECO:0000256" key="3">
    <source>
        <dbReference type="ARBA" id="ARBA00022679"/>
    </source>
</evidence>
<dbReference type="SUPFAM" id="SSF52540">
    <property type="entry name" value="P-loop containing nucleoside triphosphate hydrolases"/>
    <property type="match status" value="1"/>
</dbReference>
<protein>
    <recommendedName>
        <fullName evidence="2">DNA polymerase III subunit delta</fullName>
        <ecNumber evidence="1">2.7.7.7</ecNumber>
    </recommendedName>
</protein>
<dbReference type="OrthoDB" id="9775929at2"/>
<gene>
    <name evidence="11" type="primary">holA</name>
    <name evidence="11" type="ORF">SAMEA4504048_00769</name>
</gene>
<dbReference type="KEGG" id="saco:SAME_00769"/>
<dbReference type="AlphaFoldDB" id="A0A239WWS0"/>
<dbReference type="InterPro" id="IPR005790">
    <property type="entry name" value="DNA_polIII_delta"/>
</dbReference>
<keyword evidence="4 11" id="KW-0548">Nucleotidyltransferase</keyword>
<proteinExistence type="inferred from homology"/>
<evidence type="ECO:0000256" key="2">
    <source>
        <dbReference type="ARBA" id="ARBA00017703"/>
    </source>
</evidence>
<keyword evidence="6" id="KW-0239">DNA-directed DNA polymerase</keyword>
<dbReference type="PANTHER" id="PTHR34388:SF1">
    <property type="entry name" value="DNA POLYMERASE III SUBUNIT DELTA"/>
    <property type="match status" value="1"/>
</dbReference>
<feature type="domain" description="DNA polymerase III delta N-terminal" evidence="9">
    <location>
        <begin position="20"/>
        <end position="142"/>
    </location>
</feature>
<dbReference type="RefSeq" id="WP_095122126.1">
    <property type="nucleotide sequence ID" value="NZ_LT906454.1"/>
</dbReference>
<dbReference type="InterPro" id="IPR048466">
    <property type="entry name" value="DNA_pol3_delta-like_C"/>
</dbReference>
<evidence type="ECO:0000256" key="8">
    <source>
        <dbReference type="ARBA" id="ARBA00049244"/>
    </source>
</evidence>
<dbReference type="Pfam" id="PF21694">
    <property type="entry name" value="DNA_pol3_delta_C"/>
    <property type="match status" value="1"/>
</dbReference>
<dbReference type="SUPFAM" id="SSF48019">
    <property type="entry name" value="post-AAA+ oligomerization domain-like"/>
    <property type="match status" value="1"/>
</dbReference>
<dbReference type="GO" id="GO:0003677">
    <property type="term" value="F:DNA binding"/>
    <property type="evidence" value="ECO:0007669"/>
    <property type="project" value="InterPro"/>
</dbReference>
<dbReference type="InterPro" id="IPR008921">
    <property type="entry name" value="DNA_pol3_clamp-load_cplx_C"/>
</dbReference>
<dbReference type="Pfam" id="PF06144">
    <property type="entry name" value="DNA_pol3_delta"/>
    <property type="match status" value="1"/>
</dbReference>
<evidence type="ECO:0000256" key="1">
    <source>
        <dbReference type="ARBA" id="ARBA00012417"/>
    </source>
</evidence>
<evidence type="ECO:0000256" key="5">
    <source>
        <dbReference type="ARBA" id="ARBA00022705"/>
    </source>
</evidence>
<comment type="similarity">
    <text evidence="7">Belongs to the DNA polymerase HolA subunit family.</text>
</comment>
<dbReference type="GO" id="GO:0009360">
    <property type="term" value="C:DNA polymerase III complex"/>
    <property type="evidence" value="ECO:0007669"/>
    <property type="project" value="InterPro"/>
</dbReference>
<reference evidence="11 12" key="1">
    <citation type="submission" date="2017-06" db="EMBL/GenBank/DDBJ databases">
        <authorList>
            <consortium name="Pathogen Informatics"/>
        </authorList>
    </citation>
    <scope>NUCLEOTIDE SEQUENCE [LARGE SCALE GENOMIC DNA]</scope>
    <source>
        <strain evidence="11 12">NCTC11291</strain>
    </source>
</reference>
<evidence type="ECO:0000313" key="12">
    <source>
        <dbReference type="Proteomes" id="UP000215144"/>
    </source>
</evidence>
<accession>A0A239WWS0</accession>
<dbReference type="PANTHER" id="PTHR34388">
    <property type="entry name" value="DNA POLYMERASE III SUBUNIT DELTA"/>
    <property type="match status" value="1"/>
</dbReference>
<evidence type="ECO:0000259" key="9">
    <source>
        <dbReference type="Pfam" id="PF06144"/>
    </source>
</evidence>
<feature type="domain" description="DNA polymerase III delta subunit-like C-terminal" evidence="10">
    <location>
        <begin position="214"/>
        <end position="340"/>
    </location>
</feature>
<evidence type="ECO:0000256" key="6">
    <source>
        <dbReference type="ARBA" id="ARBA00022932"/>
    </source>
</evidence>
<keyword evidence="3 11" id="KW-0808">Transferase</keyword>